<evidence type="ECO:0000256" key="14">
    <source>
        <dbReference type="RuleBase" id="RU363044"/>
    </source>
</evidence>
<feature type="compositionally biased region" description="Basic and acidic residues" evidence="15">
    <location>
        <begin position="57"/>
        <end position="69"/>
    </location>
</feature>
<comment type="subunit">
    <text evidence="3">Monomer.</text>
</comment>
<keyword evidence="10 14" id="KW-0233">DNA recombination</keyword>
<keyword evidence="11 14" id="KW-0234">DNA repair</keyword>
<dbReference type="PANTHER" id="PTHR47642">
    <property type="entry name" value="ATP-DEPENDENT DNA HELICASE"/>
    <property type="match status" value="1"/>
</dbReference>
<evidence type="ECO:0000256" key="10">
    <source>
        <dbReference type="ARBA" id="ARBA00023172"/>
    </source>
</evidence>
<evidence type="ECO:0000256" key="6">
    <source>
        <dbReference type="ARBA" id="ARBA00022801"/>
    </source>
</evidence>
<feature type="domain" description="DNA helicase Pif1-like DEAD-box helicase" evidence="16">
    <location>
        <begin position="99"/>
        <end position="246"/>
    </location>
</feature>
<feature type="region of interest" description="Disordered" evidence="15">
    <location>
        <begin position="619"/>
        <end position="644"/>
    </location>
</feature>
<keyword evidence="6 14" id="KW-0378">Hydrolase</keyword>
<evidence type="ECO:0000256" key="12">
    <source>
        <dbReference type="ARBA" id="ARBA00023235"/>
    </source>
</evidence>
<evidence type="ECO:0000256" key="2">
    <source>
        <dbReference type="ARBA" id="ARBA00009781"/>
    </source>
</evidence>
<comment type="similarity">
    <text evidence="2">Belongs to the helicase family. PIF1 subfamily.</text>
</comment>
<keyword evidence="7 14" id="KW-0347">Helicase</keyword>
<dbReference type="AlphaFoldDB" id="G0V2W8"/>
<dbReference type="GO" id="GO:0000723">
    <property type="term" value="P:telomere maintenance"/>
    <property type="evidence" value="ECO:0007669"/>
    <property type="project" value="InterPro"/>
</dbReference>
<dbReference type="GO" id="GO:0006310">
    <property type="term" value="P:DNA recombination"/>
    <property type="evidence" value="ECO:0007669"/>
    <property type="project" value="UniProtKB-KW"/>
</dbReference>
<proteinExistence type="inferred from homology"/>
<keyword evidence="9" id="KW-0238">DNA-binding</keyword>
<evidence type="ECO:0000256" key="1">
    <source>
        <dbReference type="ARBA" id="ARBA00001946"/>
    </source>
</evidence>
<evidence type="ECO:0000313" key="18">
    <source>
        <dbReference type="EMBL" id="CCC95991.1"/>
    </source>
</evidence>
<evidence type="ECO:0000256" key="3">
    <source>
        <dbReference type="ARBA" id="ARBA00011245"/>
    </source>
</evidence>
<feature type="compositionally biased region" description="Basic and acidic residues" evidence="15">
    <location>
        <begin position="629"/>
        <end position="643"/>
    </location>
</feature>
<reference evidence="18" key="1">
    <citation type="journal article" date="2012" name="Proc. Natl. Acad. Sci. U.S.A.">
        <title>Antigenic diversity is generated by distinct evolutionary mechanisms in African trypanosome species.</title>
        <authorList>
            <person name="Jackson A.P."/>
            <person name="Berry A."/>
            <person name="Aslett M."/>
            <person name="Allison H.C."/>
            <person name="Burton P."/>
            <person name="Vavrova-Anderson J."/>
            <person name="Brown R."/>
            <person name="Browne H."/>
            <person name="Corton N."/>
            <person name="Hauser H."/>
            <person name="Gamble J."/>
            <person name="Gilderthorp R."/>
            <person name="Marcello L."/>
            <person name="McQuillan J."/>
            <person name="Otto T.D."/>
            <person name="Quail M.A."/>
            <person name="Sanders M.J."/>
            <person name="van Tonder A."/>
            <person name="Ginger M.L."/>
            <person name="Field M.C."/>
            <person name="Barry J.D."/>
            <person name="Hertz-Fowler C."/>
            <person name="Berriman M."/>
        </authorList>
    </citation>
    <scope>NUCLEOTIDE SEQUENCE</scope>
    <source>
        <strain evidence="18">IL3000</strain>
    </source>
</reference>
<evidence type="ECO:0000256" key="7">
    <source>
        <dbReference type="ARBA" id="ARBA00022806"/>
    </source>
</evidence>
<evidence type="ECO:0000256" key="4">
    <source>
        <dbReference type="ARBA" id="ARBA00022741"/>
    </source>
</evidence>
<evidence type="ECO:0000256" key="9">
    <source>
        <dbReference type="ARBA" id="ARBA00023125"/>
    </source>
</evidence>
<name>G0V2W8_TRYCI</name>
<feature type="compositionally biased region" description="Basic and acidic residues" evidence="15">
    <location>
        <begin position="271"/>
        <end position="283"/>
    </location>
</feature>
<evidence type="ECO:0000256" key="11">
    <source>
        <dbReference type="ARBA" id="ARBA00023204"/>
    </source>
</evidence>
<dbReference type="CDD" id="cd18809">
    <property type="entry name" value="SF1_C_RecD"/>
    <property type="match status" value="1"/>
</dbReference>
<evidence type="ECO:0000256" key="8">
    <source>
        <dbReference type="ARBA" id="ARBA00022840"/>
    </source>
</evidence>
<organism evidence="18">
    <name type="scientific">Trypanosoma congolense (strain IL3000)</name>
    <dbReference type="NCBI Taxonomy" id="1068625"/>
    <lineage>
        <taxon>Eukaryota</taxon>
        <taxon>Discoba</taxon>
        <taxon>Euglenozoa</taxon>
        <taxon>Kinetoplastea</taxon>
        <taxon>Metakinetoplastina</taxon>
        <taxon>Trypanosomatida</taxon>
        <taxon>Trypanosomatidae</taxon>
        <taxon>Trypanosoma</taxon>
        <taxon>Nannomonas</taxon>
    </lineage>
</organism>
<protein>
    <recommendedName>
        <fullName evidence="14">ATP-dependent DNA helicase</fullName>
        <ecNumber evidence="14">5.6.2.3</ecNumber>
    </recommendedName>
</protein>
<keyword evidence="5 14" id="KW-0227">DNA damage</keyword>
<evidence type="ECO:0000256" key="13">
    <source>
        <dbReference type="ARBA" id="ARBA00048954"/>
    </source>
</evidence>
<dbReference type="PANTHER" id="PTHR47642:SF5">
    <property type="entry name" value="ATP-DEPENDENT DNA HELICASE"/>
    <property type="match status" value="1"/>
</dbReference>
<dbReference type="InterPro" id="IPR049163">
    <property type="entry name" value="Pif1-like_2B_dom"/>
</dbReference>
<dbReference type="EC" id="5.6.2.3" evidence="14"/>
<dbReference type="Pfam" id="PF21530">
    <property type="entry name" value="Pif1_2B_dom"/>
    <property type="match status" value="1"/>
</dbReference>
<keyword evidence="4 14" id="KW-0547">Nucleotide-binding</keyword>
<evidence type="ECO:0000259" key="17">
    <source>
        <dbReference type="Pfam" id="PF21530"/>
    </source>
</evidence>
<dbReference type="Gene3D" id="3.40.50.300">
    <property type="entry name" value="P-loop containing nucleotide triphosphate hydrolases"/>
    <property type="match status" value="1"/>
</dbReference>
<feature type="domain" description="DNA helicase Pif1-like 2B" evidence="17">
    <location>
        <begin position="560"/>
        <end position="588"/>
    </location>
</feature>
<dbReference type="InterPro" id="IPR010285">
    <property type="entry name" value="DNA_helicase_pif1-like_DEAD"/>
</dbReference>
<evidence type="ECO:0000256" key="15">
    <source>
        <dbReference type="SAM" id="MobiDB-lite"/>
    </source>
</evidence>
<dbReference type="InterPro" id="IPR027417">
    <property type="entry name" value="P-loop_NTPase"/>
</dbReference>
<keyword evidence="8 14" id="KW-0067">ATP-binding</keyword>
<sequence length="817" mass="91169">MFSSPIKCLLSFSKRHWRTNGGHPSRRLKVGSAMEESRTVLSELPLGTESPHALHSAAERDASGGEKHLKPAGATDTEAECKLEKNLAVHNTELYLVELNEEKRRVVRLILDGASLFIGGGAGFGKSKLLKTLIDLLKAKGVRVAVTASTGIAALNIGGNTFHSTFGVPCGATESSNVGAWPYSKVSYNRDSLRHLDVIIVDEISLLHSGYIEALDTAAREAPGNNPHLPFGGIQLVLSGDFMQLMCCNGGDTPVRGLPRLKNPARAGGSTEKRRTSRADGEMHGSTIKHKKLRSVMSRRTSFQCNEVRPIFESEIFLHCLIHVQLCQPARHQGDMDFLKDLEELRRGVLTKRMMRSVFLNPEQPNAIRLFPTRRSVATYNHIKMLELDGEECVFQSTVEIVKQRHDLEKAPTSETHAANSGSCNDVVVLYFRSKLIYMKNCHSLVNRLISGVGMRCGMADRFVVMMHPSVRRSLPFLKVYVHLLAAENKDGLDSMVAMKTEWKRTFHDDALTGKALLKLYGDVLFKVEQWPFVKDQLCGVLRREYIKNVERDSVLCTKRLKVGCKVMLLRNLNKDYVNGSTGKVTSFQPLSTAQHLLPADIRVRLSRKIYASLRGDQVDGDVDSSHSPVDKFSPHKGAEETRSGGTMDLVTECRNVVLPIVRMDSDGKEVAIPWLSMPIPGLRCGELELFRVVTMPLTPAYAFTVHKVQGLTLDHPVLLDCKGFFPCHHIIYVAASRVRRFSQLRMLNITRRMVTVHSGALNFSSSLPNVEEAETKWREWKRSHCTRTRSKGPLANRSKAEGLTLYCAQWKARSGE</sequence>
<evidence type="ECO:0000256" key="5">
    <source>
        <dbReference type="ARBA" id="ARBA00022763"/>
    </source>
</evidence>
<dbReference type="GO" id="GO:0005524">
    <property type="term" value="F:ATP binding"/>
    <property type="evidence" value="ECO:0007669"/>
    <property type="project" value="UniProtKB-KW"/>
</dbReference>
<dbReference type="GO" id="GO:0016887">
    <property type="term" value="F:ATP hydrolysis activity"/>
    <property type="evidence" value="ECO:0007669"/>
    <property type="project" value="RHEA"/>
</dbReference>
<gene>
    <name evidence="18" type="ORF">TCIL3000_11_15080</name>
</gene>
<dbReference type="GO" id="GO:0043139">
    <property type="term" value="F:5'-3' DNA helicase activity"/>
    <property type="evidence" value="ECO:0007669"/>
    <property type="project" value="UniProtKB-EC"/>
</dbReference>
<feature type="region of interest" description="Disordered" evidence="15">
    <location>
        <begin position="258"/>
        <end position="290"/>
    </location>
</feature>
<dbReference type="VEuPathDB" id="TriTrypDB:TcIL3000.11.15080"/>
<dbReference type="Pfam" id="PF05970">
    <property type="entry name" value="PIF1"/>
    <property type="match status" value="1"/>
</dbReference>
<dbReference type="GO" id="GO:0006281">
    <property type="term" value="P:DNA repair"/>
    <property type="evidence" value="ECO:0007669"/>
    <property type="project" value="UniProtKB-KW"/>
</dbReference>
<evidence type="ECO:0000259" key="16">
    <source>
        <dbReference type="Pfam" id="PF05970"/>
    </source>
</evidence>
<accession>G0V2W8</accession>
<dbReference type="SUPFAM" id="SSF52540">
    <property type="entry name" value="P-loop containing nucleoside triphosphate hydrolases"/>
    <property type="match status" value="2"/>
</dbReference>
<keyword evidence="12" id="KW-0413">Isomerase</keyword>
<comment type="cofactor">
    <cofactor evidence="1 14">
        <name>Mg(2+)</name>
        <dbReference type="ChEBI" id="CHEBI:18420"/>
    </cofactor>
</comment>
<comment type="catalytic activity">
    <reaction evidence="13 14">
        <text>ATP + H2O = ADP + phosphate + H(+)</text>
        <dbReference type="Rhea" id="RHEA:13065"/>
        <dbReference type="ChEBI" id="CHEBI:15377"/>
        <dbReference type="ChEBI" id="CHEBI:15378"/>
        <dbReference type="ChEBI" id="CHEBI:30616"/>
        <dbReference type="ChEBI" id="CHEBI:43474"/>
        <dbReference type="ChEBI" id="CHEBI:456216"/>
        <dbReference type="EC" id="5.6.2.3"/>
    </reaction>
</comment>
<dbReference type="InterPro" id="IPR051055">
    <property type="entry name" value="PIF1_helicase"/>
</dbReference>
<dbReference type="EMBL" id="HE575324">
    <property type="protein sequence ID" value="CCC95991.1"/>
    <property type="molecule type" value="Genomic_DNA"/>
</dbReference>
<feature type="region of interest" description="Disordered" evidence="15">
    <location>
        <begin position="53"/>
        <end position="76"/>
    </location>
</feature>